<comment type="caution">
    <text evidence="2">The sequence shown here is derived from an EMBL/GenBank/DDBJ whole genome shotgun (WGS) entry which is preliminary data.</text>
</comment>
<organism evidence="2 3">
    <name type="scientific">Zestomonas carbonaria</name>
    <dbReference type="NCBI Taxonomy" id="2762745"/>
    <lineage>
        <taxon>Bacteria</taxon>
        <taxon>Pseudomonadati</taxon>
        <taxon>Pseudomonadota</taxon>
        <taxon>Gammaproteobacteria</taxon>
        <taxon>Pseudomonadales</taxon>
        <taxon>Pseudomonadaceae</taxon>
        <taxon>Zestomonas</taxon>
    </lineage>
</organism>
<gene>
    <name evidence="2" type="ORF">PSEWESI4_01469</name>
</gene>
<dbReference type="EMBL" id="CAJFCI010000031">
    <property type="protein sequence ID" value="CAD5107198.1"/>
    <property type="molecule type" value="Genomic_DNA"/>
</dbReference>
<dbReference type="RefSeq" id="WP_187670549.1">
    <property type="nucleotide sequence ID" value="NZ_CAJFCI010000031.1"/>
</dbReference>
<protein>
    <recommendedName>
        <fullName evidence="1">HNH nuclease domain-containing protein</fullName>
    </recommendedName>
</protein>
<dbReference type="SUPFAM" id="SSF54060">
    <property type="entry name" value="His-Me finger endonucleases"/>
    <property type="match status" value="1"/>
</dbReference>
<feature type="domain" description="HNH nuclease" evidence="1">
    <location>
        <begin position="161"/>
        <end position="204"/>
    </location>
</feature>
<dbReference type="AlphaFoldDB" id="A0A7U7ELH1"/>
<dbReference type="InterPro" id="IPR044925">
    <property type="entry name" value="His-Me_finger_sf"/>
</dbReference>
<reference evidence="2 3" key="1">
    <citation type="submission" date="2020-08" db="EMBL/GenBank/DDBJ databases">
        <authorList>
            <person name="Criscuolo A."/>
        </authorList>
    </citation>
    <scope>NUCLEOTIDE SEQUENCE [LARGE SCALE GENOMIC DNA]</scope>
    <source>
        <strain evidence="2">CIP111764</strain>
    </source>
</reference>
<dbReference type="Pfam" id="PF13392">
    <property type="entry name" value="HNH_3"/>
    <property type="match status" value="1"/>
</dbReference>
<name>A0A7U7ELH1_9GAMM</name>
<evidence type="ECO:0000259" key="1">
    <source>
        <dbReference type="Pfam" id="PF13392"/>
    </source>
</evidence>
<evidence type="ECO:0000313" key="3">
    <source>
        <dbReference type="Proteomes" id="UP000583387"/>
    </source>
</evidence>
<dbReference type="InterPro" id="IPR003615">
    <property type="entry name" value="HNH_nuc"/>
</dbReference>
<keyword evidence="3" id="KW-1185">Reference proteome</keyword>
<dbReference type="Gene3D" id="3.90.75.20">
    <property type="match status" value="1"/>
</dbReference>
<proteinExistence type="predicted"/>
<evidence type="ECO:0000313" key="2">
    <source>
        <dbReference type="EMBL" id="CAD5107198.1"/>
    </source>
</evidence>
<dbReference type="Proteomes" id="UP000583387">
    <property type="component" value="Unassembled WGS sequence"/>
</dbReference>
<accession>A0A7U7ELH1</accession>
<sequence length="239" mass="27398">MVLGALAMEAIDRAKRKIRHRDACRSKRFWTEAEEQLLRERYADEETERLAADLGRPIDRVYAKANSLGLRKSEAFMKATLQRCGQQRAERGKASRFQKGMVPWNKGLKGLQAGGRAKETQFKKGSKPHTWLPIGSHRVSRDGYLQRKVSDTGYPPRDWVGVHILLWQEHHGPVPAGNCLCFKDGNKQNIALDNLELLTRAERMQRNTIHRYPPELKDAIRAVGKLKRTIKEAEHEEQA</sequence>